<proteinExistence type="predicted"/>
<keyword evidence="3" id="KW-0804">Transcription</keyword>
<dbReference type="GO" id="GO:0003700">
    <property type="term" value="F:DNA-binding transcription factor activity"/>
    <property type="evidence" value="ECO:0007669"/>
    <property type="project" value="InterPro"/>
</dbReference>
<dbReference type="PANTHER" id="PTHR43537">
    <property type="entry name" value="TRANSCRIPTIONAL REGULATOR, GNTR FAMILY"/>
    <property type="match status" value="1"/>
</dbReference>
<dbReference type="Pfam" id="PF00392">
    <property type="entry name" value="GntR"/>
    <property type="match status" value="1"/>
</dbReference>
<dbReference type="PRINTS" id="PR00035">
    <property type="entry name" value="HTHGNTR"/>
</dbReference>
<name>A0A6P2SWZ0_9BURK</name>
<gene>
    <name evidence="5" type="ORF">BLA13014_08296</name>
</gene>
<dbReference type="InterPro" id="IPR000524">
    <property type="entry name" value="Tscrpt_reg_HTH_GntR"/>
</dbReference>
<evidence type="ECO:0000313" key="5">
    <source>
        <dbReference type="EMBL" id="VWC54065.1"/>
    </source>
</evidence>
<dbReference type="SMART" id="SM00345">
    <property type="entry name" value="HTH_GNTR"/>
    <property type="match status" value="1"/>
</dbReference>
<dbReference type="Gene3D" id="1.20.120.530">
    <property type="entry name" value="GntR ligand-binding domain-like"/>
    <property type="match status" value="1"/>
</dbReference>
<dbReference type="SUPFAM" id="SSF46785">
    <property type="entry name" value="Winged helix' DNA-binding domain"/>
    <property type="match status" value="1"/>
</dbReference>
<dbReference type="InterPro" id="IPR036390">
    <property type="entry name" value="WH_DNA-bd_sf"/>
</dbReference>
<reference evidence="5 6" key="1">
    <citation type="submission" date="2019-09" db="EMBL/GenBank/DDBJ databases">
        <authorList>
            <person name="Depoorter E."/>
        </authorList>
    </citation>
    <scope>NUCLEOTIDE SEQUENCE [LARGE SCALE GENOMIC DNA]</scope>
    <source>
        <strain evidence="5">LMG 13014</strain>
    </source>
</reference>
<dbReference type="Gene3D" id="1.10.10.10">
    <property type="entry name" value="Winged helix-like DNA-binding domain superfamily/Winged helix DNA-binding domain"/>
    <property type="match status" value="1"/>
</dbReference>
<dbReference type="InterPro" id="IPR036388">
    <property type="entry name" value="WH-like_DNA-bd_sf"/>
</dbReference>
<protein>
    <submittedName>
        <fullName evidence="5">GntR family transcriptional regulator</fullName>
    </submittedName>
</protein>
<dbReference type="SUPFAM" id="SSF48008">
    <property type="entry name" value="GntR ligand-binding domain-like"/>
    <property type="match status" value="1"/>
</dbReference>
<evidence type="ECO:0000313" key="6">
    <source>
        <dbReference type="Proteomes" id="UP000494261"/>
    </source>
</evidence>
<keyword evidence="1" id="KW-0805">Transcription regulation</keyword>
<dbReference type="PANTHER" id="PTHR43537:SF5">
    <property type="entry name" value="UXU OPERON TRANSCRIPTIONAL REGULATOR"/>
    <property type="match status" value="1"/>
</dbReference>
<accession>A0A6P2SWZ0</accession>
<dbReference type="PROSITE" id="PS50949">
    <property type="entry name" value="HTH_GNTR"/>
    <property type="match status" value="1"/>
</dbReference>
<dbReference type="AlphaFoldDB" id="A0A6P2SWZ0"/>
<dbReference type="InterPro" id="IPR011711">
    <property type="entry name" value="GntR_C"/>
</dbReference>
<organism evidence="5 6">
    <name type="scientific">Burkholderia aenigmatica</name>
    <dbReference type="NCBI Taxonomy" id="2015348"/>
    <lineage>
        <taxon>Bacteria</taxon>
        <taxon>Pseudomonadati</taxon>
        <taxon>Pseudomonadota</taxon>
        <taxon>Betaproteobacteria</taxon>
        <taxon>Burkholderiales</taxon>
        <taxon>Burkholderiaceae</taxon>
        <taxon>Burkholderia</taxon>
        <taxon>Burkholderia cepacia complex</taxon>
    </lineage>
</organism>
<dbReference type="SMART" id="SM00895">
    <property type="entry name" value="FCD"/>
    <property type="match status" value="1"/>
</dbReference>
<keyword evidence="2" id="KW-0238">DNA-binding</keyword>
<dbReference type="GO" id="GO:0003677">
    <property type="term" value="F:DNA binding"/>
    <property type="evidence" value="ECO:0007669"/>
    <property type="project" value="UniProtKB-KW"/>
</dbReference>
<dbReference type="CDD" id="cd07377">
    <property type="entry name" value="WHTH_GntR"/>
    <property type="match status" value="1"/>
</dbReference>
<evidence type="ECO:0000256" key="1">
    <source>
        <dbReference type="ARBA" id="ARBA00023015"/>
    </source>
</evidence>
<evidence type="ECO:0000259" key="4">
    <source>
        <dbReference type="PROSITE" id="PS50949"/>
    </source>
</evidence>
<dbReference type="InterPro" id="IPR008920">
    <property type="entry name" value="TF_FadR/GntR_C"/>
</dbReference>
<evidence type="ECO:0000256" key="2">
    <source>
        <dbReference type="ARBA" id="ARBA00023125"/>
    </source>
</evidence>
<dbReference type="Pfam" id="PF07729">
    <property type="entry name" value="FCD"/>
    <property type="match status" value="1"/>
</dbReference>
<feature type="domain" description="HTH gntR-type" evidence="4">
    <location>
        <begin position="23"/>
        <end position="91"/>
    </location>
</feature>
<dbReference type="Proteomes" id="UP000494261">
    <property type="component" value="Unassembled WGS sequence"/>
</dbReference>
<dbReference type="EMBL" id="CABVQC010000125">
    <property type="protein sequence ID" value="VWC54065.1"/>
    <property type="molecule type" value="Genomic_DNA"/>
</dbReference>
<sequence>MAALFDSKRHITRMSILPPATRHSLVESAIEILKSNITSGIWQVGQRIPTELDLAKQLEVGRNTVREAVRTLAYSGVLDVRQGDGTYVRRNVDPADTMRNVDRAARGDHLELQCMLETECARYAARRRTDADLATLRKLLKARGEREASRDVKKFVERDRAFHIAVAAASHNHALEALYRYFSGSILANIEDVLIELDKAAIPEPDLQAHQALLDAIEQRDENKAVRATLAILKPQMTWLETHEPHETPAD</sequence>
<evidence type="ECO:0000256" key="3">
    <source>
        <dbReference type="ARBA" id="ARBA00023163"/>
    </source>
</evidence>